<organism evidence="3 4">
    <name type="scientific">Armillaria tabescens</name>
    <name type="common">Ringless honey mushroom</name>
    <name type="synonym">Agaricus tabescens</name>
    <dbReference type="NCBI Taxonomy" id="1929756"/>
    <lineage>
        <taxon>Eukaryota</taxon>
        <taxon>Fungi</taxon>
        <taxon>Dikarya</taxon>
        <taxon>Basidiomycota</taxon>
        <taxon>Agaricomycotina</taxon>
        <taxon>Agaricomycetes</taxon>
        <taxon>Agaricomycetidae</taxon>
        <taxon>Agaricales</taxon>
        <taxon>Marasmiineae</taxon>
        <taxon>Physalacriaceae</taxon>
        <taxon>Desarmillaria</taxon>
    </lineage>
</organism>
<evidence type="ECO:0000313" key="4">
    <source>
        <dbReference type="Proteomes" id="UP001175211"/>
    </source>
</evidence>
<evidence type="ECO:0000259" key="2">
    <source>
        <dbReference type="Pfam" id="PF20415"/>
    </source>
</evidence>
<feature type="compositionally biased region" description="Low complexity" evidence="1">
    <location>
        <begin position="77"/>
        <end position="95"/>
    </location>
</feature>
<comment type="caution">
    <text evidence="3">The sequence shown here is derived from an EMBL/GenBank/DDBJ whole genome shotgun (WGS) entry which is preliminary data.</text>
</comment>
<feature type="domain" description="DUF6699" evidence="2">
    <location>
        <begin position="134"/>
        <end position="271"/>
    </location>
</feature>
<accession>A0AA39MS58</accession>
<dbReference type="GeneID" id="85357946"/>
<feature type="region of interest" description="Disordered" evidence="1">
    <location>
        <begin position="70"/>
        <end position="113"/>
    </location>
</feature>
<dbReference type="Proteomes" id="UP001175211">
    <property type="component" value="Unassembled WGS sequence"/>
</dbReference>
<keyword evidence="4" id="KW-1185">Reference proteome</keyword>
<dbReference type="RefSeq" id="XP_060325187.1">
    <property type="nucleotide sequence ID" value="XM_060474398.1"/>
</dbReference>
<proteinExistence type="predicted"/>
<sequence>MNFTDCGGRRTQNAYVRDVIWSRCCVDDKCAVQPFSDISSRGRGTASKVRSIRVEVELYKTSGKHVRFALDQTDKVPSTPSPAKTSSTLPSSRGSSSRHEPRLPGPTPYTLPRPKVRVIPQVHSLLSVAKPPAINYDLANHPSTVTTSYSTLSSRPNSLYEPAISPPVSQLMLTSPYLPWRISVRPLLNGTYVTVSDVLHAMYSGLRENISPAEFYGLPSKTEMRRVTEAYEQRYRRIKSRSGSYEEKKAGVKQVDFYMGRTRFAGLSPSTKGHDVWVMNIL</sequence>
<dbReference type="EMBL" id="JAUEPS010000053">
    <property type="protein sequence ID" value="KAK0444617.1"/>
    <property type="molecule type" value="Genomic_DNA"/>
</dbReference>
<dbReference type="AlphaFoldDB" id="A0AA39MS58"/>
<dbReference type="Pfam" id="PF20415">
    <property type="entry name" value="DUF6699"/>
    <property type="match status" value="1"/>
</dbReference>
<protein>
    <recommendedName>
        <fullName evidence="2">DUF6699 domain-containing protein</fullName>
    </recommendedName>
</protein>
<evidence type="ECO:0000313" key="3">
    <source>
        <dbReference type="EMBL" id="KAK0444617.1"/>
    </source>
</evidence>
<name>A0AA39MS58_ARMTA</name>
<gene>
    <name evidence="3" type="ORF">EV420DRAFT_1573947</name>
</gene>
<reference evidence="3" key="1">
    <citation type="submission" date="2023-06" db="EMBL/GenBank/DDBJ databases">
        <authorList>
            <consortium name="Lawrence Berkeley National Laboratory"/>
            <person name="Ahrendt S."/>
            <person name="Sahu N."/>
            <person name="Indic B."/>
            <person name="Wong-Bajracharya J."/>
            <person name="Merenyi Z."/>
            <person name="Ke H.-M."/>
            <person name="Monk M."/>
            <person name="Kocsube S."/>
            <person name="Drula E."/>
            <person name="Lipzen A."/>
            <person name="Balint B."/>
            <person name="Henrissat B."/>
            <person name="Andreopoulos B."/>
            <person name="Martin F.M."/>
            <person name="Harder C.B."/>
            <person name="Rigling D."/>
            <person name="Ford K.L."/>
            <person name="Foster G.D."/>
            <person name="Pangilinan J."/>
            <person name="Papanicolaou A."/>
            <person name="Barry K."/>
            <person name="LaButti K."/>
            <person name="Viragh M."/>
            <person name="Koriabine M."/>
            <person name="Yan M."/>
            <person name="Riley R."/>
            <person name="Champramary S."/>
            <person name="Plett K.L."/>
            <person name="Tsai I.J."/>
            <person name="Slot J."/>
            <person name="Sipos G."/>
            <person name="Plett J."/>
            <person name="Nagy L.G."/>
            <person name="Grigoriev I.V."/>
        </authorList>
    </citation>
    <scope>NUCLEOTIDE SEQUENCE</scope>
    <source>
        <strain evidence="3">CCBAS 213</strain>
    </source>
</reference>
<dbReference type="InterPro" id="IPR046522">
    <property type="entry name" value="DUF6699"/>
</dbReference>
<evidence type="ECO:0000256" key="1">
    <source>
        <dbReference type="SAM" id="MobiDB-lite"/>
    </source>
</evidence>